<reference evidence="1 2" key="1">
    <citation type="submission" date="2019-05" db="EMBL/GenBank/DDBJ databases">
        <title>Another draft genome of Portunus trituberculatus and its Hox gene families provides insights of decapod evolution.</title>
        <authorList>
            <person name="Jeong J.-H."/>
            <person name="Song I."/>
            <person name="Kim S."/>
            <person name="Choi T."/>
            <person name="Kim D."/>
            <person name="Ryu S."/>
            <person name="Kim W."/>
        </authorList>
    </citation>
    <scope>NUCLEOTIDE SEQUENCE [LARGE SCALE GENOMIC DNA]</scope>
    <source>
        <tissue evidence="1">Muscle</tissue>
    </source>
</reference>
<organism evidence="1 2">
    <name type="scientific">Portunus trituberculatus</name>
    <name type="common">Swimming crab</name>
    <name type="synonym">Neptunus trituberculatus</name>
    <dbReference type="NCBI Taxonomy" id="210409"/>
    <lineage>
        <taxon>Eukaryota</taxon>
        <taxon>Metazoa</taxon>
        <taxon>Ecdysozoa</taxon>
        <taxon>Arthropoda</taxon>
        <taxon>Crustacea</taxon>
        <taxon>Multicrustacea</taxon>
        <taxon>Malacostraca</taxon>
        <taxon>Eumalacostraca</taxon>
        <taxon>Eucarida</taxon>
        <taxon>Decapoda</taxon>
        <taxon>Pleocyemata</taxon>
        <taxon>Brachyura</taxon>
        <taxon>Eubrachyura</taxon>
        <taxon>Portunoidea</taxon>
        <taxon>Portunidae</taxon>
        <taxon>Portuninae</taxon>
        <taxon>Portunus</taxon>
    </lineage>
</organism>
<proteinExistence type="predicted"/>
<dbReference type="Proteomes" id="UP000324222">
    <property type="component" value="Unassembled WGS sequence"/>
</dbReference>
<dbReference type="EMBL" id="VSRR010004192">
    <property type="protein sequence ID" value="MPC38863.1"/>
    <property type="molecule type" value="Genomic_DNA"/>
</dbReference>
<sequence length="98" mass="11480">MSQEVLKTLYHAHIYQLLTYCNSIWYATYQTYLIPLKLHLKNIIRIITNSSLLEHTNPLLKVTKMLKLDDIAKLAVATYMYSNNNKIQTLFPSHDHTT</sequence>
<dbReference type="AlphaFoldDB" id="A0A5B7F173"/>
<accession>A0A5B7F173</accession>
<name>A0A5B7F173_PORTR</name>
<evidence type="ECO:0000313" key="2">
    <source>
        <dbReference type="Proteomes" id="UP000324222"/>
    </source>
</evidence>
<protein>
    <submittedName>
        <fullName evidence="1">Uncharacterized protein</fullName>
    </submittedName>
</protein>
<comment type="caution">
    <text evidence="1">The sequence shown here is derived from an EMBL/GenBank/DDBJ whole genome shotgun (WGS) entry which is preliminary data.</text>
</comment>
<gene>
    <name evidence="1" type="ORF">E2C01_032379</name>
</gene>
<keyword evidence="2" id="KW-1185">Reference proteome</keyword>
<evidence type="ECO:0000313" key="1">
    <source>
        <dbReference type="EMBL" id="MPC38863.1"/>
    </source>
</evidence>